<dbReference type="OrthoDB" id="22287at10239"/>
<evidence type="ECO:0000313" key="4">
    <source>
        <dbReference type="Proteomes" id="UP000201465"/>
    </source>
</evidence>
<keyword evidence="1" id="KW-1133">Transmembrane helix</keyword>
<evidence type="ECO:0000313" key="3">
    <source>
        <dbReference type="EMBL" id="SHO33316.1"/>
    </source>
</evidence>
<evidence type="ECO:0000259" key="2">
    <source>
        <dbReference type="Pfam" id="PF19175"/>
    </source>
</evidence>
<keyword evidence="1" id="KW-0812">Transmembrane</keyword>
<dbReference type="GeneID" id="30523205"/>
<dbReference type="RefSeq" id="YP_009329188.1">
    <property type="nucleotide sequence ID" value="NC_032108.1"/>
</dbReference>
<organism evidence="3 4">
    <name type="scientific">Cedratvirus A11</name>
    <dbReference type="NCBI Taxonomy" id="1903266"/>
    <lineage>
        <taxon>Viruses</taxon>
        <taxon>Pithoviruses</taxon>
        <taxon>Orthocedratvirinae</taxon>
        <taxon>Alphacedratvirus</taxon>
        <taxon>Alphacedratvirus aljazairmassiliense</taxon>
    </lineage>
</organism>
<dbReference type="Pfam" id="PF19175">
    <property type="entry name" value="DUF5857"/>
    <property type="match status" value="1"/>
</dbReference>
<name>A0A1M7XUE3_9VIRU</name>
<keyword evidence="4" id="KW-1185">Reference proteome</keyword>
<dbReference type="Proteomes" id="UP000201465">
    <property type="component" value="Segment"/>
</dbReference>
<feature type="domain" description="DUF5857" evidence="2">
    <location>
        <begin position="137"/>
        <end position="282"/>
    </location>
</feature>
<dbReference type="KEGG" id="vg:30523205"/>
<dbReference type="InterPro" id="IPR043875">
    <property type="entry name" value="DUF5857"/>
</dbReference>
<protein>
    <recommendedName>
        <fullName evidence="2">DUF5857 domain-containing protein</fullName>
    </recommendedName>
</protein>
<feature type="transmembrane region" description="Helical" evidence="1">
    <location>
        <begin position="335"/>
        <end position="356"/>
    </location>
</feature>
<dbReference type="EMBL" id="LT671577">
    <property type="protein sequence ID" value="SHO33316.1"/>
    <property type="molecule type" value="Genomic_DNA"/>
</dbReference>
<evidence type="ECO:0000256" key="1">
    <source>
        <dbReference type="SAM" id="Phobius"/>
    </source>
</evidence>
<keyword evidence="1" id="KW-0472">Membrane</keyword>
<sequence length="357" mass="39146">MSLSLESPLQGSRDCCLRDCSYAQCSENNPCSVTSASCSTLMNAICLGTTGSVEDWNRAWTQSSIPGRSIPDCVYYLSRSLLRETPPIAQDISQTRPPASLFRDSATISQARDFMRQVFNNLTQRGYLLGSAPNSRTFNSIEFSLYNVCRNVPGVCSSYLQDFCSTYNGQVILSNPSLAKWCGCYLPDQEYARYVNEYSVNKECTPYCIREESVPLANPAGNSFLTCAQNVCILDDVAISLQNSSVRGGANFRQICGDCGSGGRCSCVTSNINLTLVNSQVQGIDFTQNCSAQTSRCTRRVGSVELEVPCQTGDSVEQEAGQAYEKALRSRNLRVFFSILGAIFLVLVVIVVLYALY</sequence>
<gene>
    <name evidence="3" type="ORF">BQ3484_248</name>
</gene>
<reference evidence="3 4" key="1">
    <citation type="submission" date="2016-11" db="EMBL/GenBank/DDBJ databases">
        <authorList>
            <consortium name="Urmite Genomes"/>
        </authorList>
    </citation>
    <scope>NUCLEOTIDE SEQUENCE [LARGE SCALE GENOMIC DNA]</scope>
    <source>
        <strain evidence="3 4">A11</strain>
    </source>
</reference>
<proteinExistence type="predicted"/>
<accession>A0A1M7XUE3</accession>